<evidence type="ECO:0000313" key="2">
    <source>
        <dbReference type="Proteomes" id="UP000439903"/>
    </source>
</evidence>
<dbReference type="OrthoDB" id="2428313at2759"/>
<proteinExistence type="predicted"/>
<dbReference type="AlphaFoldDB" id="A0A8H3XET5"/>
<name>A0A8H3XET5_GIGMA</name>
<keyword evidence="2" id="KW-1185">Reference proteome</keyword>
<gene>
    <name evidence="1" type="ORF">F8M41_002455</name>
</gene>
<dbReference type="Proteomes" id="UP000439903">
    <property type="component" value="Unassembled WGS sequence"/>
</dbReference>
<organism evidence="1 2">
    <name type="scientific">Gigaspora margarita</name>
    <dbReference type="NCBI Taxonomy" id="4874"/>
    <lineage>
        <taxon>Eukaryota</taxon>
        <taxon>Fungi</taxon>
        <taxon>Fungi incertae sedis</taxon>
        <taxon>Mucoromycota</taxon>
        <taxon>Glomeromycotina</taxon>
        <taxon>Glomeromycetes</taxon>
        <taxon>Diversisporales</taxon>
        <taxon>Gigasporaceae</taxon>
        <taxon>Gigaspora</taxon>
    </lineage>
</organism>
<dbReference type="EMBL" id="WTPW01001210">
    <property type="protein sequence ID" value="KAF0449637.1"/>
    <property type="molecule type" value="Genomic_DNA"/>
</dbReference>
<evidence type="ECO:0000313" key="1">
    <source>
        <dbReference type="EMBL" id="KAF0449637.1"/>
    </source>
</evidence>
<protein>
    <submittedName>
        <fullName evidence="1">Uncharacterized protein</fullName>
    </submittedName>
</protein>
<reference evidence="1 2" key="1">
    <citation type="journal article" date="2019" name="Environ. Microbiol.">
        <title>At the nexus of three kingdoms: the genome of the mycorrhizal fungus Gigaspora margarita provides insights into plant, endobacterial and fungal interactions.</title>
        <authorList>
            <person name="Venice F."/>
            <person name="Ghignone S."/>
            <person name="Salvioli di Fossalunga A."/>
            <person name="Amselem J."/>
            <person name="Novero M."/>
            <person name="Xianan X."/>
            <person name="Sedzielewska Toro K."/>
            <person name="Morin E."/>
            <person name="Lipzen A."/>
            <person name="Grigoriev I.V."/>
            <person name="Henrissat B."/>
            <person name="Martin F.M."/>
            <person name="Bonfante P."/>
        </authorList>
    </citation>
    <scope>NUCLEOTIDE SEQUENCE [LARGE SCALE GENOMIC DNA]</scope>
    <source>
        <strain evidence="1 2">BEG34</strain>
    </source>
</reference>
<comment type="caution">
    <text evidence="1">The sequence shown here is derived from an EMBL/GenBank/DDBJ whole genome shotgun (WGS) entry which is preliminary data.</text>
</comment>
<sequence length="267" mass="30761">MEKFLLNGELNKLTIITSMYERIKSHEWTRDESEEGEAFIEAKVRALDKLESKIPSKRSITTITTRKAKFKSFDNNDVNMALNQQNLNKLTYDDPLASGIFCDESEFNKKFPQDCKEEFRTGISEMLLHHNDDLKDEFVDIVVHEPSHVLIGLEKDDPVSKKTMVKGDMRREGLSSNFNSNLCRTTNSHNLQDELGRIRKFFEQSSKKVHGNKPDFILRITIGDKDLELVSMETGRPESTSNKETYDHNRLACGSKDALKILLIKRM</sequence>
<accession>A0A8H3XET5</accession>